<dbReference type="InterPro" id="IPR050153">
    <property type="entry name" value="Metal_Ion_Import_ABC"/>
</dbReference>
<keyword evidence="2" id="KW-0547">Nucleotide-binding</keyword>
<protein>
    <submittedName>
        <fullName evidence="6">ABC transporter ATP-binding protein</fullName>
    </submittedName>
</protein>
<dbReference type="InterPro" id="IPR003593">
    <property type="entry name" value="AAA+_ATPase"/>
</dbReference>
<dbReference type="SUPFAM" id="SSF52540">
    <property type="entry name" value="P-loop containing nucleoside triphosphate hydrolases"/>
    <property type="match status" value="1"/>
</dbReference>
<keyword evidence="3 6" id="KW-0067">ATP-binding</keyword>
<organism evidence="6 7">
    <name type="scientific">Sediminivirga luteola</name>
    <dbReference type="NCBI Taxonomy" id="1774748"/>
    <lineage>
        <taxon>Bacteria</taxon>
        <taxon>Bacillati</taxon>
        <taxon>Actinomycetota</taxon>
        <taxon>Actinomycetes</taxon>
        <taxon>Micrococcales</taxon>
        <taxon>Brevibacteriaceae</taxon>
        <taxon>Sediminivirga</taxon>
    </lineage>
</organism>
<dbReference type="InterPro" id="IPR017871">
    <property type="entry name" value="ABC_transporter-like_CS"/>
</dbReference>
<reference evidence="6" key="1">
    <citation type="journal article" date="2014" name="Int. J. Syst. Evol. Microbiol.">
        <title>Complete genome sequence of Corynebacterium casei LMG S-19264T (=DSM 44701T), isolated from a smear-ripened cheese.</title>
        <authorList>
            <consortium name="US DOE Joint Genome Institute (JGI-PGF)"/>
            <person name="Walter F."/>
            <person name="Albersmeier A."/>
            <person name="Kalinowski J."/>
            <person name="Ruckert C."/>
        </authorList>
    </citation>
    <scope>NUCLEOTIDE SEQUENCE</scope>
    <source>
        <strain evidence="6">CGMCC 1.12785</strain>
    </source>
</reference>
<dbReference type="PROSITE" id="PS50893">
    <property type="entry name" value="ABC_TRANSPORTER_2"/>
    <property type="match status" value="1"/>
</dbReference>
<dbReference type="InterPro" id="IPR003439">
    <property type="entry name" value="ABC_transporter-like_ATP-bd"/>
</dbReference>
<evidence type="ECO:0000256" key="4">
    <source>
        <dbReference type="SAM" id="MobiDB-lite"/>
    </source>
</evidence>
<proteinExistence type="predicted"/>
<dbReference type="InterPro" id="IPR027417">
    <property type="entry name" value="P-loop_NTPase"/>
</dbReference>
<dbReference type="GO" id="GO:0005524">
    <property type="term" value="F:ATP binding"/>
    <property type="evidence" value="ECO:0007669"/>
    <property type="project" value="UniProtKB-KW"/>
</dbReference>
<feature type="region of interest" description="Disordered" evidence="4">
    <location>
        <begin position="220"/>
        <end position="239"/>
    </location>
</feature>
<evidence type="ECO:0000259" key="5">
    <source>
        <dbReference type="PROSITE" id="PS50893"/>
    </source>
</evidence>
<keyword evidence="1" id="KW-0813">Transport</keyword>
<reference evidence="6" key="2">
    <citation type="submission" date="2020-09" db="EMBL/GenBank/DDBJ databases">
        <authorList>
            <person name="Sun Q."/>
            <person name="Zhou Y."/>
        </authorList>
    </citation>
    <scope>NUCLEOTIDE SEQUENCE</scope>
    <source>
        <strain evidence="6">CGMCC 1.12785</strain>
    </source>
</reference>
<accession>A0A8J2U083</accession>
<evidence type="ECO:0000256" key="3">
    <source>
        <dbReference type="ARBA" id="ARBA00022840"/>
    </source>
</evidence>
<dbReference type="SMART" id="SM00382">
    <property type="entry name" value="AAA"/>
    <property type="match status" value="1"/>
</dbReference>
<dbReference type="Proteomes" id="UP000616114">
    <property type="component" value="Unassembled WGS sequence"/>
</dbReference>
<evidence type="ECO:0000313" key="6">
    <source>
        <dbReference type="EMBL" id="GGA24023.1"/>
    </source>
</evidence>
<name>A0A8J2U083_9MICO</name>
<dbReference type="PROSITE" id="PS00211">
    <property type="entry name" value="ABC_TRANSPORTER_1"/>
    <property type="match status" value="1"/>
</dbReference>
<gene>
    <name evidence="6" type="ORF">GCM10011333_28850</name>
</gene>
<dbReference type="Pfam" id="PF00005">
    <property type="entry name" value="ABC_tran"/>
    <property type="match status" value="1"/>
</dbReference>
<dbReference type="PANTHER" id="PTHR42734">
    <property type="entry name" value="METAL TRANSPORT SYSTEM ATP-BINDING PROTEIN TM_0124-RELATED"/>
    <property type="match status" value="1"/>
</dbReference>
<feature type="domain" description="ABC transporter" evidence="5">
    <location>
        <begin position="2"/>
        <end position="204"/>
    </location>
</feature>
<feature type="compositionally biased region" description="Low complexity" evidence="4">
    <location>
        <begin position="230"/>
        <end position="239"/>
    </location>
</feature>
<dbReference type="Gene3D" id="3.40.50.300">
    <property type="entry name" value="P-loop containing nucleotide triphosphate hydrolases"/>
    <property type="match status" value="1"/>
</dbReference>
<dbReference type="EMBL" id="BMFY01000014">
    <property type="protein sequence ID" value="GGA24023.1"/>
    <property type="molecule type" value="Genomic_DNA"/>
</dbReference>
<evidence type="ECO:0000313" key="7">
    <source>
        <dbReference type="Proteomes" id="UP000616114"/>
    </source>
</evidence>
<sequence length="239" mass="25994">MLGPNGTGKTSLLKVLLGQHALFQGTARINGRPARRGNSDVGYVPQQKGLDEHVPMRGRDMVRMGINGHRWGPGLPSRRLRARVDELIAQVGAEDFADAPAGVLSGGERQRLRVAAALGSDPSVLLCDEPLLSLDLHHQQVVSNLLHRQAAEHDTTVLFVTHEINPVLPYVDRVLYLAGGRFRIGTPREVINTETLSELYRSRVRVVEVDGQLLIVGGDEGAAHHHEPPADAAPEGRIL</sequence>
<evidence type="ECO:0000256" key="1">
    <source>
        <dbReference type="ARBA" id="ARBA00022448"/>
    </source>
</evidence>
<dbReference type="GO" id="GO:0016887">
    <property type="term" value="F:ATP hydrolysis activity"/>
    <property type="evidence" value="ECO:0007669"/>
    <property type="project" value="InterPro"/>
</dbReference>
<comment type="caution">
    <text evidence="6">The sequence shown here is derived from an EMBL/GenBank/DDBJ whole genome shotgun (WGS) entry which is preliminary data.</text>
</comment>
<dbReference type="AlphaFoldDB" id="A0A8J2U083"/>
<evidence type="ECO:0000256" key="2">
    <source>
        <dbReference type="ARBA" id="ARBA00022741"/>
    </source>
</evidence>
<keyword evidence="7" id="KW-1185">Reference proteome</keyword>